<feature type="transmembrane region" description="Helical" evidence="2">
    <location>
        <begin position="76"/>
        <end position="96"/>
    </location>
</feature>
<feature type="compositionally biased region" description="Basic and acidic residues" evidence="1">
    <location>
        <begin position="42"/>
        <end position="51"/>
    </location>
</feature>
<feature type="region of interest" description="Disordered" evidence="1">
    <location>
        <begin position="17"/>
        <end position="68"/>
    </location>
</feature>
<keyword evidence="4" id="KW-1185">Reference proteome</keyword>
<comment type="caution">
    <text evidence="3">The sequence shown here is derived from an EMBL/GenBank/DDBJ whole genome shotgun (WGS) entry which is preliminary data.</text>
</comment>
<keyword evidence="2" id="KW-0812">Transmembrane</keyword>
<name>A0ABW3WZA6_9HYPH</name>
<evidence type="ECO:0000256" key="1">
    <source>
        <dbReference type="SAM" id="MobiDB-lite"/>
    </source>
</evidence>
<evidence type="ECO:0000256" key="2">
    <source>
        <dbReference type="SAM" id="Phobius"/>
    </source>
</evidence>
<dbReference type="RefSeq" id="WP_238206333.1">
    <property type="nucleotide sequence ID" value="NZ_JBHTND010000013.1"/>
</dbReference>
<evidence type="ECO:0000313" key="3">
    <source>
        <dbReference type="EMBL" id="MFD1302150.1"/>
    </source>
</evidence>
<proteinExistence type="predicted"/>
<protein>
    <submittedName>
        <fullName evidence="3">Uncharacterized protein</fullName>
    </submittedName>
</protein>
<keyword evidence="2" id="KW-1133">Transmembrane helix</keyword>
<keyword evidence="2" id="KW-0472">Membrane</keyword>
<reference evidence="4" key="1">
    <citation type="journal article" date="2019" name="Int. J. Syst. Evol. Microbiol.">
        <title>The Global Catalogue of Microorganisms (GCM) 10K type strain sequencing project: providing services to taxonomists for standard genome sequencing and annotation.</title>
        <authorList>
            <consortium name="The Broad Institute Genomics Platform"/>
            <consortium name="The Broad Institute Genome Sequencing Center for Infectious Disease"/>
            <person name="Wu L."/>
            <person name="Ma J."/>
        </authorList>
    </citation>
    <scope>NUCLEOTIDE SEQUENCE [LARGE SCALE GENOMIC DNA]</scope>
    <source>
        <strain evidence="4">CCUG 56108</strain>
    </source>
</reference>
<dbReference type="EMBL" id="JBHTND010000013">
    <property type="protein sequence ID" value="MFD1302150.1"/>
    <property type="molecule type" value="Genomic_DNA"/>
</dbReference>
<evidence type="ECO:0000313" key="4">
    <source>
        <dbReference type="Proteomes" id="UP001597176"/>
    </source>
</evidence>
<accession>A0ABW3WZA6</accession>
<gene>
    <name evidence="3" type="ORF">ACFQ4G_11260</name>
</gene>
<organism evidence="3 4">
    <name type="scientific">Methylobacterium marchantiae</name>
    <dbReference type="NCBI Taxonomy" id="600331"/>
    <lineage>
        <taxon>Bacteria</taxon>
        <taxon>Pseudomonadati</taxon>
        <taxon>Pseudomonadota</taxon>
        <taxon>Alphaproteobacteria</taxon>
        <taxon>Hyphomicrobiales</taxon>
        <taxon>Methylobacteriaceae</taxon>
        <taxon>Methylobacterium</taxon>
    </lineage>
</organism>
<dbReference type="Proteomes" id="UP001597176">
    <property type="component" value="Unassembled WGS sequence"/>
</dbReference>
<sequence>MPLSAIETTVMARSKLERFRDAHFPDGDEDLDRPPEQGPPPRRREEVRSDQARSGGARSGNARRRSGQGGFARTYLGFRLLLMLGPLAFLLLSIFVECGYRPSSMMPEFLRTTACARRDITRHTLSIETTLRTISDRLR</sequence>
<feature type="compositionally biased region" description="Basic and acidic residues" evidence="1">
    <location>
        <begin position="17"/>
        <end position="26"/>
    </location>
</feature>